<evidence type="ECO:0000256" key="1">
    <source>
        <dbReference type="ARBA" id="ARBA00004786"/>
    </source>
</evidence>
<dbReference type="KEGG" id="paca:ID47_08090"/>
<evidence type="ECO:0000259" key="9">
    <source>
        <dbReference type="Pfam" id="PF14850"/>
    </source>
</evidence>
<dbReference type="SUPFAM" id="SSF51730">
    <property type="entry name" value="FAD-linked oxidoreductase"/>
    <property type="match status" value="1"/>
</dbReference>
<keyword evidence="5" id="KW-0642">Proline metabolism</keyword>
<evidence type="ECO:0000256" key="5">
    <source>
        <dbReference type="PIRNR" id="PIRNR000197"/>
    </source>
</evidence>
<reference evidence="10 11" key="1">
    <citation type="submission" date="2014-07" db="EMBL/GenBank/DDBJ databases">
        <title>Comparative genomic insights into amoeba endosymbionts belonging to the families of Holosporaceae and Candidatus Midichloriaceae within Rickettsiales.</title>
        <authorList>
            <person name="Wang Z."/>
            <person name="Wu M."/>
        </authorList>
    </citation>
    <scope>NUCLEOTIDE SEQUENCE [LARGE SCALE GENOMIC DNA]</scope>
    <source>
        <strain evidence="10">PRA3</strain>
    </source>
</reference>
<dbReference type="PIRSF" id="PIRSF000197">
    <property type="entry name" value="Bifunct_PutA"/>
    <property type="match status" value="1"/>
</dbReference>
<dbReference type="Gene3D" id="3.40.605.10">
    <property type="entry name" value="Aldehyde Dehydrogenase, Chain A, domain 1"/>
    <property type="match status" value="1"/>
</dbReference>
<dbReference type="PROSITE" id="PS00070">
    <property type="entry name" value="ALDEHYDE_DEHYDR_CYS"/>
    <property type="match status" value="1"/>
</dbReference>
<comment type="function">
    <text evidence="5">Oxidizes proline to glutamate for use as a carbon and nitrogen source.</text>
</comment>
<dbReference type="EC" id="1.5.5.2" evidence="5"/>
<accession>A0A077AWA1</accession>
<dbReference type="InterPro" id="IPR016160">
    <property type="entry name" value="Ald_DH_CS_CYS"/>
</dbReference>
<proteinExistence type="inferred from homology"/>
<dbReference type="RefSeq" id="WP_038465310.1">
    <property type="nucleotide sequence ID" value="NZ_CP008941.1"/>
</dbReference>
<dbReference type="Proteomes" id="UP000028926">
    <property type="component" value="Chromosome"/>
</dbReference>
<keyword evidence="5" id="KW-0804">Transcription</keyword>
<keyword evidence="5" id="KW-0274">FAD</keyword>
<dbReference type="Pfam" id="PF00171">
    <property type="entry name" value="Aldedh"/>
    <property type="match status" value="1"/>
</dbReference>
<feature type="domain" description="Proline dehydrogenase" evidence="8">
    <location>
        <begin position="180"/>
        <end position="473"/>
    </location>
</feature>
<dbReference type="InterPro" id="IPR024089">
    <property type="entry name" value="PRODH_PutA_dom_I/II"/>
</dbReference>
<dbReference type="HOGENOM" id="CLU_005682_1_0_5"/>
<sequence length="1034" mass="113808">MTADLSTRLNPYYRINENEAVTTLLAHLDSLPQQTEIISSVAESLIQGVRSQKLKAMSIENFLQTYDLGSQEGLALMCLAEAYLRIPDRVTQTALIRDKVGSVEWARNIGRTDSTVVNLVTMGLATTDSFLNWGLSQDGFKSALGALTRKFSEPVIRTAVGQAMKILGQQFVLGETIEAAIKKAQAAERRGYRHSYDMLGEGAKTAGDAERYFQSYAQALKTIAHYKNDQDIYGQPSISVKLTAIHPRYELAQRDRVFKELYPKVLHLCEEAKSSGIALTIDAEESDRLQLSLELLTKLSAEPSLKDWDGLGLAVQAYQKRATRVIDFLSETAKDHHRRFCVRLVKGAYWDMEIKRTQERGLRDYPVFTRKLNTDLSYMVCADKMMSDKKGIYSQFATHNAYTAATIMAYADHHQASFEFQRLHGMGEKLHEQIVARGIPCRIYAPVGDHKDLLAYLVRRLLENGANSSFVNKIHDSATNMEDLLMDPIEQAHSSDQHHNPVIPLPTHLLQPTRRNSFGLDLGDEAELRRLEKVVADFATNFPLTNNLNNIEATAENTLTLHDPANPNQVVSHTPQLSEADLKQTLDKATSAFATWSFVPVQKRAEIIETLGDKIAEAYDEFIALLVYEGGKTFADAIAEIREAIDFCYYYAQQARSLMSDPTSLPGPTGERNELSLHSRGVIACISPWNFPLAIFLGQVTAALVTGNTVLAKPAKQTPSVAHRAVELAYEAGIPHDVLQYIPASGQILGHQTLTDSRIAGVAFTGSTDVAWAINQNLAARRCAIAPLIAETGGINAMIVDSSALTEQVVNDIIISAFQSAGQRCSALRLLYVQEDVAEKTIEMLKGAMAELQLGHSRFISTDIGSVIDEKAKSELLDHVKWLEDKATLLAEAKLPSLDGSFVAPQAWLLKESSLLTKEVFGPILHVVTFKGPELPAIISDINAKGFGLTLGLHSRLDTTIDYVRRHAHVGNFYVNRSIIGAVVAVQPFGGEGLSGTGPKAGGPNYLMRFVHERTYTQDTTAAGGNASLLANVI</sequence>
<dbReference type="OrthoDB" id="9812625at2"/>
<keyword evidence="5" id="KW-0285">Flavoprotein</keyword>
<dbReference type="EMBL" id="CP008941">
    <property type="protein sequence ID" value="AIK96691.1"/>
    <property type="molecule type" value="Genomic_DNA"/>
</dbReference>
<keyword evidence="5" id="KW-0238">DNA-binding</keyword>
<dbReference type="Gene3D" id="3.40.309.10">
    <property type="entry name" value="Aldehyde Dehydrogenase, Chain A, domain 2"/>
    <property type="match status" value="1"/>
</dbReference>
<feature type="domain" description="Proline dehydrogenase PutA" evidence="9">
    <location>
        <begin position="59"/>
        <end position="171"/>
    </location>
</feature>
<evidence type="ECO:0000256" key="6">
    <source>
        <dbReference type="PIRSR" id="PIRSR000197-1"/>
    </source>
</evidence>
<evidence type="ECO:0000256" key="3">
    <source>
        <dbReference type="ARBA" id="ARBA00023027"/>
    </source>
</evidence>
<dbReference type="InterPro" id="IPR016162">
    <property type="entry name" value="Ald_DH_N"/>
</dbReference>
<feature type="active site" evidence="6">
    <location>
        <position position="791"/>
    </location>
</feature>
<keyword evidence="3 5" id="KW-0520">NAD</keyword>
<dbReference type="InterPro" id="IPR015590">
    <property type="entry name" value="Aldehyde_DH_dom"/>
</dbReference>
<keyword evidence="5" id="KW-0678">Repressor</keyword>
<dbReference type="Pfam" id="PF01619">
    <property type="entry name" value="Pro_dh"/>
    <property type="match status" value="1"/>
</dbReference>
<dbReference type="InterPro" id="IPR002872">
    <property type="entry name" value="Proline_DH_dom"/>
</dbReference>
<dbReference type="Gene3D" id="1.20.5.460">
    <property type="entry name" value="Single helix bin"/>
    <property type="match status" value="1"/>
</dbReference>
<dbReference type="PANTHER" id="PTHR42862">
    <property type="entry name" value="DELTA-1-PYRROLINE-5-CARBOXYLATE DEHYDROGENASE 1, ISOFORM A-RELATED"/>
    <property type="match status" value="1"/>
</dbReference>
<feature type="domain" description="Aldehyde dehydrogenase" evidence="7">
    <location>
        <begin position="556"/>
        <end position="1014"/>
    </location>
</feature>
<dbReference type="GO" id="GO:0003677">
    <property type="term" value="F:DNA binding"/>
    <property type="evidence" value="ECO:0007669"/>
    <property type="project" value="UniProtKB-KW"/>
</dbReference>
<dbReference type="NCBIfam" id="TIGR01238">
    <property type="entry name" value="D1pyr5carbox3"/>
    <property type="match status" value="1"/>
</dbReference>
<comment type="cofactor">
    <cofactor evidence="5">
        <name>FAD</name>
        <dbReference type="ChEBI" id="CHEBI:57692"/>
    </cofactor>
</comment>
<gene>
    <name evidence="10" type="ORF">ID47_08090</name>
</gene>
<keyword evidence="11" id="KW-1185">Reference proteome</keyword>
<dbReference type="PANTHER" id="PTHR42862:SF1">
    <property type="entry name" value="DELTA-1-PYRROLINE-5-CARBOXYLATE DEHYDROGENASE 2, ISOFORM A-RELATED"/>
    <property type="match status" value="1"/>
</dbReference>
<dbReference type="GO" id="GO:0003700">
    <property type="term" value="F:DNA-binding transcription factor activity"/>
    <property type="evidence" value="ECO:0007669"/>
    <property type="project" value="InterPro"/>
</dbReference>
<comment type="pathway">
    <text evidence="1 5">Amino-acid degradation; L-proline degradation into L-glutamate; L-glutamate from L-proline: step 2/2.</text>
</comment>
<dbReference type="GO" id="GO:0003842">
    <property type="term" value="F:L-glutamate gamma-semialdehyde dehydrogenase activity"/>
    <property type="evidence" value="ECO:0007669"/>
    <property type="project" value="UniProtKB-UniRule"/>
</dbReference>
<dbReference type="InterPro" id="IPR016163">
    <property type="entry name" value="Ald_DH_C"/>
</dbReference>
<dbReference type="GO" id="GO:0009898">
    <property type="term" value="C:cytoplasmic side of plasma membrane"/>
    <property type="evidence" value="ECO:0007669"/>
    <property type="project" value="TreeGrafter"/>
</dbReference>
<dbReference type="eggNOG" id="COG0506">
    <property type="taxonomic scope" value="Bacteria"/>
</dbReference>
<dbReference type="STRING" id="91604.ID47_08090"/>
<dbReference type="InterPro" id="IPR005933">
    <property type="entry name" value="PutA_C"/>
</dbReference>
<comment type="similarity">
    <text evidence="5">In the C-terminal section; belongs to the aldehyde dehydrogenase family.</text>
</comment>
<dbReference type="SUPFAM" id="SSF53720">
    <property type="entry name" value="ALDH-like"/>
    <property type="match status" value="1"/>
</dbReference>
<evidence type="ECO:0000256" key="2">
    <source>
        <dbReference type="ARBA" id="ARBA00023002"/>
    </source>
</evidence>
<evidence type="ECO:0000313" key="10">
    <source>
        <dbReference type="EMBL" id="AIK96691.1"/>
    </source>
</evidence>
<dbReference type="UniPathway" id="UPA00261">
    <property type="reaction ID" value="UER00373"/>
</dbReference>
<dbReference type="InterPro" id="IPR024082">
    <property type="entry name" value="PRODH_PutA_dom_II"/>
</dbReference>
<dbReference type="AlphaFoldDB" id="A0A077AWA1"/>
<dbReference type="Gene3D" id="3.20.20.220">
    <property type="match status" value="1"/>
</dbReference>
<feature type="active site" evidence="6">
    <location>
        <position position="825"/>
    </location>
</feature>
<dbReference type="InterPro" id="IPR050485">
    <property type="entry name" value="Proline_metab_enzyme"/>
</dbReference>
<dbReference type="GO" id="GO:0010133">
    <property type="term" value="P:L-proline catabolic process to L-glutamate"/>
    <property type="evidence" value="ECO:0007669"/>
    <property type="project" value="UniProtKB-UniRule"/>
</dbReference>
<dbReference type="FunFam" id="3.40.309.10:FF:000005">
    <property type="entry name" value="1-pyrroline-5-carboxylate dehydrogenase 1"/>
    <property type="match status" value="1"/>
</dbReference>
<evidence type="ECO:0000259" key="7">
    <source>
        <dbReference type="Pfam" id="PF00171"/>
    </source>
</evidence>
<dbReference type="EC" id="1.2.1.88" evidence="5"/>
<dbReference type="Pfam" id="PF14850">
    <property type="entry name" value="Pro_dh-DNA_bdg"/>
    <property type="match status" value="1"/>
</dbReference>
<dbReference type="InterPro" id="IPR029041">
    <property type="entry name" value="FAD-linked_oxidoreductase-like"/>
</dbReference>
<protein>
    <recommendedName>
        <fullName evidence="5">Bifunctional protein PutA</fullName>
    </recommendedName>
    <domain>
        <recommendedName>
            <fullName evidence="5">Proline dehydrogenase</fullName>
            <ecNumber evidence="5">1.5.5.2</ecNumber>
        </recommendedName>
        <alternativeName>
            <fullName evidence="5">Proline oxidase</fullName>
        </alternativeName>
    </domain>
    <domain>
        <recommendedName>
            <fullName evidence="5">Delta-1-pyrroline-5-carboxylate dehydrogenase</fullName>
            <shortName evidence="5">P5C dehydrogenase</shortName>
            <ecNumber evidence="5">1.2.1.88</ecNumber>
        </recommendedName>
        <alternativeName>
            <fullName evidence="5">L-glutamate gamma-semialdehyde dehydrogenase</fullName>
        </alternativeName>
    </domain>
</protein>
<comment type="catalytic activity">
    <reaction evidence="4 5">
        <text>L-glutamate 5-semialdehyde + NAD(+) + H2O = L-glutamate + NADH + 2 H(+)</text>
        <dbReference type="Rhea" id="RHEA:30235"/>
        <dbReference type="ChEBI" id="CHEBI:15377"/>
        <dbReference type="ChEBI" id="CHEBI:15378"/>
        <dbReference type="ChEBI" id="CHEBI:29985"/>
        <dbReference type="ChEBI" id="CHEBI:57540"/>
        <dbReference type="ChEBI" id="CHEBI:57945"/>
        <dbReference type="ChEBI" id="CHEBI:58066"/>
        <dbReference type="EC" id="1.2.1.88"/>
    </reaction>
</comment>
<dbReference type="NCBIfam" id="NF008869">
    <property type="entry name" value="PRK11904.1"/>
    <property type="match status" value="1"/>
</dbReference>
<dbReference type="SUPFAM" id="SSF81935">
    <property type="entry name" value="N-terminal domain of bifunctional PutA protein"/>
    <property type="match status" value="1"/>
</dbReference>
<dbReference type="CDD" id="cd07125">
    <property type="entry name" value="ALDH_PutA-P5CDH"/>
    <property type="match status" value="1"/>
</dbReference>
<evidence type="ECO:0000259" key="8">
    <source>
        <dbReference type="Pfam" id="PF01619"/>
    </source>
</evidence>
<dbReference type="InterPro" id="IPR016161">
    <property type="entry name" value="Ald_DH/histidinol_DH"/>
</dbReference>
<comment type="similarity">
    <text evidence="5">In the N-terminal section; belongs to the proline dehydrogenase family.</text>
</comment>
<evidence type="ECO:0000256" key="4">
    <source>
        <dbReference type="ARBA" id="ARBA00048142"/>
    </source>
</evidence>
<name>A0A077AWA1_9PROT</name>
<keyword evidence="5" id="KW-0805">Transcription regulation</keyword>
<dbReference type="eggNOG" id="COG4230">
    <property type="taxonomic scope" value="Bacteria"/>
</dbReference>
<evidence type="ECO:0000313" key="11">
    <source>
        <dbReference type="Proteomes" id="UP000028926"/>
    </source>
</evidence>
<dbReference type="GO" id="GO:0004657">
    <property type="term" value="F:proline dehydrogenase activity"/>
    <property type="evidence" value="ECO:0007669"/>
    <property type="project" value="UniProtKB-UniRule"/>
</dbReference>
<comment type="catalytic activity">
    <reaction evidence="5">
        <text>L-proline + a quinone = (S)-1-pyrroline-5-carboxylate + a quinol + H(+)</text>
        <dbReference type="Rhea" id="RHEA:23784"/>
        <dbReference type="ChEBI" id="CHEBI:15378"/>
        <dbReference type="ChEBI" id="CHEBI:17388"/>
        <dbReference type="ChEBI" id="CHEBI:24646"/>
        <dbReference type="ChEBI" id="CHEBI:60039"/>
        <dbReference type="ChEBI" id="CHEBI:132124"/>
        <dbReference type="EC" id="1.5.5.2"/>
    </reaction>
</comment>
<dbReference type="InterPro" id="IPR025703">
    <property type="entry name" value="Bifunct_PutA"/>
</dbReference>
<organism evidence="10 11">
    <name type="scientific">Candidatus Odyssella acanthamoebae</name>
    <dbReference type="NCBI Taxonomy" id="91604"/>
    <lineage>
        <taxon>Bacteria</taxon>
        <taxon>Pseudomonadati</taxon>
        <taxon>Pseudomonadota</taxon>
        <taxon>Alphaproteobacteria</taxon>
        <taxon>Holosporales</taxon>
        <taxon>Candidatus Paracaedibacteraceae</taxon>
        <taxon>Candidatus Odyssella</taxon>
    </lineage>
</organism>
<keyword evidence="2 5" id="KW-0560">Oxidoreductase</keyword>
<comment type="pathway">
    <text evidence="5">Amino-acid degradation; L-proline degradation into L-glutamate; L-glutamate from L-proline: step 1/2.</text>
</comment>